<protein>
    <submittedName>
        <fullName evidence="1">Uncharacterized protein</fullName>
    </submittedName>
</protein>
<dbReference type="EMBL" id="JARBDR010000811">
    <property type="protein sequence ID" value="KAJ8306741.1"/>
    <property type="molecule type" value="Genomic_DNA"/>
</dbReference>
<keyword evidence="2" id="KW-1185">Reference proteome</keyword>
<dbReference type="Proteomes" id="UP001217089">
    <property type="component" value="Unassembled WGS sequence"/>
</dbReference>
<reference evidence="1 2" key="1">
    <citation type="submission" date="2022-12" db="EMBL/GenBank/DDBJ databases">
        <title>Chromosome-level genome of Tegillarca granosa.</title>
        <authorList>
            <person name="Kim J."/>
        </authorList>
    </citation>
    <scope>NUCLEOTIDE SEQUENCE [LARGE SCALE GENOMIC DNA]</scope>
    <source>
        <strain evidence="1">Teg-2019</strain>
        <tissue evidence="1">Adductor muscle</tissue>
    </source>
</reference>
<comment type="caution">
    <text evidence="1">The sequence shown here is derived from an EMBL/GenBank/DDBJ whole genome shotgun (WGS) entry which is preliminary data.</text>
</comment>
<organism evidence="1 2">
    <name type="scientific">Tegillarca granosa</name>
    <name type="common">Malaysian cockle</name>
    <name type="synonym">Anadara granosa</name>
    <dbReference type="NCBI Taxonomy" id="220873"/>
    <lineage>
        <taxon>Eukaryota</taxon>
        <taxon>Metazoa</taxon>
        <taxon>Spiralia</taxon>
        <taxon>Lophotrochozoa</taxon>
        <taxon>Mollusca</taxon>
        <taxon>Bivalvia</taxon>
        <taxon>Autobranchia</taxon>
        <taxon>Pteriomorphia</taxon>
        <taxon>Arcoida</taxon>
        <taxon>Arcoidea</taxon>
        <taxon>Arcidae</taxon>
        <taxon>Tegillarca</taxon>
    </lineage>
</organism>
<accession>A0ABQ9ENB3</accession>
<evidence type="ECO:0000313" key="2">
    <source>
        <dbReference type="Proteomes" id="UP001217089"/>
    </source>
</evidence>
<sequence>MLDAQDDQYKSVCCGYVKSWQYYAMTNTGTGYFQIWRDTSATLSTWTLIGENEVTHTNDIFIPGINILSEMYNPTR</sequence>
<gene>
    <name evidence="1" type="ORF">KUTeg_015782</name>
</gene>
<evidence type="ECO:0000313" key="1">
    <source>
        <dbReference type="EMBL" id="KAJ8306741.1"/>
    </source>
</evidence>
<name>A0ABQ9ENB3_TEGGR</name>
<proteinExistence type="predicted"/>